<dbReference type="SUPFAM" id="SSF116734">
    <property type="entry name" value="DNA methylase specificity domain"/>
    <property type="match status" value="1"/>
</dbReference>
<name>A0A4S2Q5U4_9PAST</name>
<dbReference type="Proteomes" id="UP000310576">
    <property type="component" value="Unassembled WGS sequence"/>
</dbReference>
<dbReference type="Gene3D" id="3.90.220.20">
    <property type="entry name" value="DNA methylase specificity domains"/>
    <property type="match status" value="1"/>
</dbReference>
<proteinExistence type="inferred from homology"/>
<reference evidence="5 6" key="1">
    <citation type="journal article" date="2019" name="Vet. Microbiol.">
        <title>Development of multi locus sequence typing (MLST) of Rodentibacter pneumotropicus.</title>
        <authorList>
            <person name="Adhikary S."/>
            <person name="Bisgaard M."/>
            <person name="Boot R."/>
            <person name="Benga L."/>
            <person name="Nicklas W."/>
            <person name="Christensen H."/>
        </authorList>
    </citation>
    <scope>NUCLEOTIDE SEQUENCE [LARGE SCALE GENOMIC DNA]</scope>
    <source>
        <strain evidence="5 6">1596_07</strain>
    </source>
</reference>
<feature type="non-terminal residue" evidence="5">
    <location>
        <position position="169"/>
    </location>
</feature>
<evidence type="ECO:0000313" key="5">
    <source>
        <dbReference type="EMBL" id="THA12018.1"/>
    </source>
</evidence>
<comment type="caution">
    <text evidence="5">The sequence shown here is derived from an EMBL/GenBank/DDBJ whole genome shotgun (WGS) entry which is preliminary data.</text>
</comment>
<keyword evidence="5" id="KW-0540">Nuclease</keyword>
<evidence type="ECO:0000259" key="4">
    <source>
        <dbReference type="Pfam" id="PF01420"/>
    </source>
</evidence>
<dbReference type="RefSeq" id="WP_136125762.1">
    <property type="nucleotide sequence ID" value="NZ_QXNG01000119.1"/>
</dbReference>
<gene>
    <name evidence="5" type="ORF">D3M76_10520</name>
</gene>
<dbReference type="CDD" id="cd17291">
    <property type="entry name" value="RMtype1_S_MgeORF438P-TRD-CR_like"/>
    <property type="match status" value="1"/>
</dbReference>
<keyword evidence="3" id="KW-0238">DNA-binding</keyword>
<accession>A0A4S2Q5U4</accession>
<keyword evidence="5" id="KW-0255">Endonuclease</keyword>
<dbReference type="InterPro" id="IPR051212">
    <property type="entry name" value="Type-I_RE_S_subunit"/>
</dbReference>
<dbReference type="PANTHER" id="PTHR43140:SF1">
    <property type="entry name" value="TYPE I RESTRICTION ENZYME ECOKI SPECIFICITY SUBUNIT"/>
    <property type="match status" value="1"/>
</dbReference>
<organism evidence="5 6">
    <name type="scientific">Rodentibacter pneumotropicus</name>
    <dbReference type="NCBI Taxonomy" id="758"/>
    <lineage>
        <taxon>Bacteria</taxon>
        <taxon>Pseudomonadati</taxon>
        <taxon>Pseudomonadota</taxon>
        <taxon>Gammaproteobacteria</taxon>
        <taxon>Pasteurellales</taxon>
        <taxon>Pasteurellaceae</taxon>
        <taxon>Rodentibacter</taxon>
    </lineage>
</organism>
<comment type="similarity">
    <text evidence="1">Belongs to the type-I restriction system S methylase family.</text>
</comment>
<evidence type="ECO:0000256" key="1">
    <source>
        <dbReference type="ARBA" id="ARBA00010923"/>
    </source>
</evidence>
<evidence type="ECO:0000256" key="3">
    <source>
        <dbReference type="ARBA" id="ARBA00023125"/>
    </source>
</evidence>
<keyword evidence="5" id="KW-0378">Hydrolase</keyword>
<dbReference type="GO" id="GO:0003677">
    <property type="term" value="F:DNA binding"/>
    <property type="evidence" value="ECO:0007669"/>
    <property type="project" value="UniProtKB-KW"/>
</dbReference>
<dbReference type="InterPro" id="IPR044946">
    <property type="entry name" value="Restrct_endonuc_typeI_TRD_sf"/>
</dbReference>
<evidence type="ECO:0000256" key="2">
    <source>
        <dbReference type="ARBA" id="ARBA00022747"/>
    </source>
</evidence>
<evidence type="ECO:0000313" key="6">
    <source>
        <dbReference type="Proteomes" id="UP000310576"/>
    </source>
</evidence>
<dbReference type="InterPro" id="IPR000055">
    <property type="entry name" value="Restrct_endonuc_typeI_TRD"/>
</dbReference>
<keyword evidence="2" id="KW-0680">Restriction system</keyword>
<dbReference type="GO" id="GO:0009307">
    <property type="term" value="P:DNA restriction-modification system"/>
    <property type="evidence" value="ECO:0007669"/>
    <property type="project" value="UniProtKB-KW"/>
</dbReference>
<feature type="domain" description="Type I restriction modification DNA specificity" evidence="4">
    <location>
        <begin position="17"/>
        <end position="168"/>
    </location>
</feature>
<dbReference type="AlphaFoldDB" id="A0A4S2Q5U4"/>
<protein>
    <submittedName>
        <fullName evidence="5">Restriction endonuclease subunit S</fullName>
    </submittedName>
</protein>
<dbReference type="GO" id="GO:0004519">
    <property type="term" value="F:endonuclease activity"/>
    <property type="evidence" value="ECO:0007669"/>
    <property type="project" value="UniProtKB-KW"/>
</dbReference>
<sequence>MKNNRTFLDKLLDGAEVKWVPLGKITDIRTGQSVSKYSISQNPGIYPVINSGREPLGFINEWNTENDPIGITTRGAGVGSITWQEGRYFRGNLNYSVSIKSEAELVVRFLYHVLLHLQKDIHSLCSFTGIPALNASELKKLFIPIPPLPVQKEIVRILDTLTALTSELT</sequence>
<dbReference type="Pfam" id="PF01420">
    <property type="entry name" value="Methylase_S"/>
    <property type="match status" value="1"/>
</dbReference>
<dbReference type="PANTHER" id="PTHR43140">
    <property type="entry name" value="TYPE-1 RESTRICTION ENZYME ECOKI SPECIFICITY PROTEIN"/>
    <property type="match status" value="1"/>
</dbReference>
<dbReference type="EMBL" id="QXNG01000119">
    <property type="protein sequence ID" value="THA12018.1"/>
    <property type="molecule type" value="Genomic_DNA"/>
</dbReference>